<protein>
    <recommendedName>
        <fullName evidence="3">Leucine-rich repeat-containing N-terminal plant-type domain-containing protein</fullName>
    </recommendedName>
</protein>
<reference evidence="2" key="1">
    <citation type="journal article" date="2013" name="Nature">
        <title>Draft genome of the wheat A-genome progenitor Triticum urartu.</title>
        <authorList>
            <person name="Ling H.Q."/>
            <person name="Zhao S."/>
            <person name="Liu D."/>
            <person name="Wang J."/>
            <person name="Sun H."/>
            <person name="Zhang C."/>
            <person name="Fan H."/>
            <person name="Li D."/>
            <person name="Dong L."/>
            <person name="Tao Y."/>
            <person name="Gao C."/>
            <person name="Wu H."/>
            <person name="Li Y."/>
            <person name="Cui Y."/>
            <person name="Guo X."/>
            <person name="Zheng S."/>
            <person name="Wang B."/>
            <person name="Yu K."/>
            <person name="Liang Q."/>
            <person name="Yang W."/>
            <person name="Lou X."/>
            <person name="Chen J."/>
            <person name="Feng M."/>
            <person name="Jian J."/>
            <person name="Zhang X."/>
            <person name="Luo G."/>
            <person name="Jiang Y."/>
            <person name="Liu J."/>
            <person name="Wang Z."/>
            <person name="Sha Y."/>
            <person name="Zhang B."/>
            <person name="Wu H."/>
            <person name="Tang D."/>
            <person name="Shen Q."/>
            <person name="Xue P."/>
            <person name="Zou S."/>
            <person name="Wang X."/>
            <person name="Liu X."/>
            <person name="Wang F."/>
            <person name="Yang Y."/>
            <person name="An X."/>
            <person name="Dong Z."/>
            <person name="Zhang K."/>
            <person name="Zhang X."/>
            <person name="Luo M.C."/>
            <person name="Dvorak J."/>
            <person name="Tong Y."/>
            <person name="Wang J."/>
            <person name="Yang H."/>
            <person name="Li Z."/>
            <person name="Wang D."/>
            <person name="Zhang A."/>
            <person name="Wang J."/>
        </authorList>
    </citation>
    <scope>NUCLEOTIDE SEQUENCE</scope>
    <source>
        <strain evidence="2">cv. G1812</strain>
    </source>
</reference>
<dbReference type="Proteomes" id="UP000015106">
    <property type="component" value="Chromosome 3"/>
</dbReference>
<dbReference type="Gene3D" id="3.80.10.10">
    <property type="entry name" value="Ribonuclease Inhibitor"/>
    <property type="match status" value="1"/>
</dbReference>
<dbReference type="InterPro" id="IPR032675">
    <property type="entry name" value="LRR_dom_sf"/>
</dbReference>
<reference evidence="1" key="3">
    <citation type="submission" date="2022-06" db="UniProtKB">
        <authorList>
            <consortium name="EnsemblPlants"/>
        </authorList>
    </citation>
    <scope>IDENTIFICATION</scope>
</reference>
<sequence>MKQVKAHYNLTRIDWNGDPCSPREYTWEGLTCSYSSSNKNPRIVRVNLSSSGLEGGLAISLLNMTSLENFYYFSVIWQITSSRDQSPVIFFEDSRPVC</sequence>
<evidence type="ECO:0000313" key="1">
    <source>
        <dbReference type="EnsemblPlants" id="TuG1812G0300003743.01.T04"/>
    </source>
</evidence>
<proteinExistence type="predicted"/>
<dbReference type="AlphaFoldDB" id="A0A8R7TZB9"/>
<dbReference type="Gramene" id="TuG1812G0300003743.01.T04">
    <property type="protein sequence ID" value="TuG1812G0300003743.01.T04"/>
    <property type="gene ID" value="TuG1812G0300003743.01"/>
</dbReference>
<name>A0A8R7TZB9_TRIUA</name>
<evidence type="ECO:0008006" key="3">
    <source>
        <dbReference type="Google" id="ProtNLM"/>
    </source>
</evidence>
<evidence type="ECO:0000313" key="2">
    <source>
        <dbReference type="Proteomes" id="UP000015106"/>
    </source>
</evidence>
<dbReference type="PANTHER" id="PTHR45631:SF213">
    <property type="entry name" value="PROTEIN KINASE DOMAIN-CONTAINING PROTEIN"/>
    <property type="match status" value="1"/>
</dbReference>
<dbReference type="EnsemblPlants" id="TuG1812G0300003743.01.T04">
    <property type="protein sequence ID" value="TuG1812G0300003743.01.T04"/>
    <property type="gene ID" value="TuG1812G0300003743.01"/>
</dbReference>
<accession>A0A8R7TZB9</accession>
<reference evidence="1" key="2">
    <citation type="submission" date="2018-03" db="EMBL/GenBank/DDBJ databases">
        <title>The Triticum urartu genome reveals the dynamic nature of wheat genome evolution.</title>
        <authorList>
            <person name="Ling H."/>
            <person name="Ma B."/>
            <person name="Shi X."/>
            <person name="Liu H."/>
            <person name="Dong L."/>
            <person name="Sun H."/>
            <person name="Cao Y."/>
            <person name="Gao Q."/>
            <person name="Zheng S."/>
            <person name="Li Y."/>
            <person name="Yu Y."/>
            <person name="Du H."/>
            <person name="Qi M."/>
            <person name="Li Y."/>
            <person name="Yu H."/>
            <person name="Cui Y."/>
            <person name="Wang N."/>
            <person name="Chen C."/>
            <person name="Wu H."/>
            <person name="Zhao Y."/>
            <person name="Zhang J."/>
            <person name="Li Y."/>
            <person name="Zhou W."/>
            <person name="Zhang B."/>
            <person name="Hu W."/>
            <person name="Eijk M."/>
            <person name="Tang J."/>
            <person name="Witsenboer H."/>
            <person name="Zhao S."/>
            <person name="Li Z."/>
            <person name="Zhang A."/>
            <person name="Wang D."/>
            <person name="Liang C."/>
        </authorList>
    </citation>
    <scope>NUCLEOTIDE SEQUENCE [LARGE SCALE GENOMIC DNA]</scope>
    <source>
        <strain evidence="1">cv. G1812</strain>
    </source>
</reference>
<organism evidence="1 2">
    <name type="scientific">Triticum urartu</name>
    <name type="common">Red wild einkorn</name>
    <name type="synonym">Crithodium urartu</name>
    <dbReference type="NCBI Taxonomy" id="4572"/>
    <lineage>
        <taxon>Eukaryota</taxon>
        <taxon>Viridiplantae</taxon>
        <taxon>Streptophyta</taxon>
        <taxon>Embryophyta</taxon>
        <taxon>Tracheophyta</taxon>
        <taxon>Spermatophyta</taxon>
        <taxon>Magnoliopsida</taxon>
        <taxon>Liliopsida</taxon>
        <taxon>Poales</taxon>
        <taxon>Poaceae</taxon>
        <taxon>BOP clade</taxon>
        <taxon>Pooideae</taxon>
        <taxon>Triticodae</taxon>
        <taxon>Triticeae</taxon>
        <taxon>Triticinae</taxon>
        <taxon>Triticum</taxon>
    </lineage>
</organism>
<keyword evidence="2" id="KW-1185">Reference proteome</keyword>
<dbReference type="PANTHER" id="PTHR45631">
    <property type="entry name" value="OS07G0107800 PROTEIN-RELATED"/>
    <property type="match status" value="1"/>
</dbReference>